<dbReference type="Proteomes" id="UP000323166">
    <property type="component" value="Unassembled WGS sequence"/>
</dbReference>
<evidence type="ECO:0000313" key="2">
    <source>
        <dbReference type="Proteomes" id="UP000323166"/>
    </source>
</evidence>
<evidence type="ECO:0000313" key="1">
    <source>
        <dbReference type="EMBL" id="TYO98012.1"/>
    </source>
</evidence>
<dbReference type="EMBL" id="VNHM01000001">
    <property type="protein sequence ID" value="TYO98012.1"/>
    <property type="molecule type" value="Genomic_DNA"/>
</dbReference>
<accession>A0A5S4ZYB2</accession>
<dbReference type="InterPro" id="IPR029063">
    <property type="entry name" value="SAM-dependent_MTases_sf"/>
</dbReference>
<keyword evidence="2" id="KW-1185">Reference proteome</keyword>
<dbReference type="AlphaFoldDB" id="A0A5S4ZYB2"/>
<gene>
    <name evidence="1" type="ORF">LX24_00297</name>
</gene>
<reference evidence="1 2" key="1">
    <citation type="submission" date="2019-07" db="EMBL/GenBank/DDBJ databases">
        <title>Genomic Encyclopedia of Type Strains, Phase I: the one thousand microbial genomes (KMG-I) project.</title>
        <authorList>
            <person name="Kyrpides N."/>
        </authorList>
    </citation>
    <scope>NUCLEOTIDE SEQUENCE [LARGE SCALE GENOMIC DNA]</scope>
    <source>
        <strain evidence="1 2">DSM 6562</strain>
    </source>
</reference>
<sequence>MYLRLNEKQYNRLENILCPGGSWLFPDNLGGMLARKISRSMGWPVAPGDVVAVMEGWGREILSHLAGNISTAYKGQAGPTDYSRLWTAYSLYYLPANFPKVLRVLLGLLRGGVLPKKLKLLDIGTGPGTVSLAVLYFYDMISLVAGKEGLSVEITLLDRFREHLDFALANIKSWQVLQQISFPVKVNPVVCGCLEKESDQLRKLLNTGGYNLVVPSHVINEYELHDTTSALDVVQFALEMTADNGSLVIIEPATEGISRRIARLHWQLKSAGLATAFAPCAYPWKKYPGKQRRCACWSHACEPWHKPASVQVLEKYGACSKNDVDFNYLILRKDGLNRFKAHRNPGKYAREGYVKLLHGYKYMGEKVNIVGVATNVYRRSELMIIDICDGTCGTHNYCYIEARGNCWSPANDMLRSVRHGDFIDLRGVGVAPGARGSHYTLKLSGDTKAVVYR</sequence>
<comment type="caution">
    <text evidence="1">The sequence shown here is derived from an EMBL/GenBank/DDBJ whole genome shotgun (WGS) entry which is preliminary data.</text>
</comment>
<proteinExistence type="predicted"/>
<protein>
    <submittedName>
        <fullName evidence="1">Small ribosomal subunit Rsm22</fullName>
    </submittedName>
</protein>
<dbReference type="SUPFAM" id="SSF53335">
    <property type="entry name" value="S-adenosyl-L-methionine-dependent methyltransferases"/>
    <property type="match status" value="1"/>
</dbReference>
<dbReference type="Gene3D" id="3.40.50.150">
    <property type="entry name" value="Vaccinia Virus protein VP39"/>
    <property type="match status" value="1"/>
</dbReference>
<name>A0A5S4ZYB2_9FIRM</name>
<organism evidence="1 2">
    <name type="scientific">Desulfallas thermosapovorans DSM 6562</name>
    <dbReference type="NCBI Taxonomy" id="1121431"/>
    <lineage>
        <taxon>Bacteria</taxon>
        <taxon>Bacillati</taxon>
        <taxon>Bacillota</taxon>
        <taxon>Clostridia</taxon>
        <taxon>Eubacteriales</taxon>
        <taxon>Desulfallaceae</taxon>
        <taxon>Desulfallas</taxon>
    </lineage>
</organism>